<organism evidence="2 3">
    <name type="scientific">Rhizoctonia solani</name>
    <dbReference type="NCBI Taxonomy" id="456999"/>
    <lineage>
        <taxon>Eukaryota</taxon>
        <taxon>Fungi</taxon>
        <taxon>Dikarya</taxon>
        <taxon>Basidiomycota</taxon>
        <taxon>Agaricomycotina</taxon>
        <taxon>Agaricomycetes</taxon>
        <taxon>Cantharellales</taxon>
        <taxon>Ceratobasidiaceae</taxon>
        <taxon>Rhizoctonia</taxon>
    </lineage>
</organism>
<dbReference type="AlphaFoldDB" id="A0A0K6FZG0"/>
<proteinExistence type="predicted"/>
<keyword evidence="3" id="KW-1185">Reference proteome</keyword>
<gene>
    <name evidence="2" type="ORF">RSOLAG22IIIB_09621</name>
</gene>
<name>A0A0K6FZG0_9AGAM</name>
<feature type="region of interest" description="Disordered" evidence="1">
    <location>
        <begin position="188"/>
        <end position="210"/>
    </location>
</feature>
<sequence length="562" mass="64445">MPNLRRIPGALYRGANAFIVARTKLLNIKDPFQITFDGWGPVNPLYNWYTELANPYIHTMQLRKERESPFFHEFIAIRLRGDTYWRIDRRYLPDEGTPLNCIYTDGVPAHDTIEQVTSLESTLYASSDCLVELEFNVDVHVGLVLRICHAIQNHKSAKVFTLQRYNCYFFAQTVLLCTACGVSDWAGTGESRQGEREQRGPWKTPNAPVDFSKPHTLGNYSRLASFKWDSTESFTYDWSQLFKLSDDLVHASPMHRHANHCSYCLESRSDHQQPNLSSEVNRLKHDFVEYWNTAYREVLYKAYLANHRKLVESGVWGVVSENMAKEDCLRVVLDNLEGISSEWKTYSQGRFKELIAALDDLLDPNEPCGAWNPDPNEWKSICAWKAGGLAEVAKASWERGMEVFMASEITQLENSLKEQILEADYKAQQAAMMARLNSFTQFMNIKIRVAQYGSNLIVPEGTAPLKDEQSTRTKQSEKTARTIKTVITTRATQLKGKIRPFYGDIYTMEKADITKVRKCMEQLIGLHAARVEQYKVVLNCEAIGVQTDMREGVDDIWHSITR</sequence>
<protein>
    <submittedName>
        <fullName evidence="2">Cycloartenol synthase [Glycyrrhiza glabra]</fullName>
    </submittedName>
</protein>
<accession>A0A0K6FZG0</accession>
<evidence type="ECO:0000256" key="1">
    <source>
        <dbReference type="SAM" id="MobiDB-lite"/>
    </source>
</evidence>
<dbReference type="Proteomes" id="UP000044841">
    <property type="component" value="Unassembled WGS sequence"/>
</dbReference>
<reference evidence="2 3" key="1">
    <citation type="submission" date="2015-07" db="EMBL/GenBank/DDBJ databases">
        <authorList>
            <person name="Noorani M."/>
        </authorList>
    </citation>
    <scope>NUCLEOTIDE SEQUENCE [LARGE SCALE GENOMIC DNA]</scope>
    <source>
        <strain evidence="2">BBA 69670</strain>
    </source>
</reference>
<dbReference type="EMBL" id="CYGV01001243">
    <property type="protein sequence ID" value="CUA71493.1"/>
    <property type="molecule type" value="Genomic_DNA"/>
</dbReference>
<evidence type="ECO:0000313" key="2">
    <source>
        <dbReference type="EMBL" id="CUA71493.1"/>
    </source>
</evidence>
<evidence type="ECO:0000313" key="3">
    <source>
        <dbReference type="Proteomes" id="UP000044841"/>
    </source>
</evidence>